<dbReference type="InterPro" id="IPR036249">
    <property type="entry name" value="Thioredoxin-like_sf"/>
</dbReference>
<reference evidence="8 9" key="1">
    <citation type="submission" date="2014-03" db="EMBL/GenBank/DDBJ databases">
        <title>The genome of Kluyveromyces dobzhanskii.</title>
        <authorList>
            <person name="Nystedt B."/>
            <person name="Astrom S."/>
        </authorList>
    </citation>
    <scope>NUCLEOTIDE SEQUENCE [LARGE SCALE GENOMIC DNA]</scope>
    <source>
        <strain evidence="8 9">CBS 2104</strain>
    </source>
</reference>
<keyword evidence="5 6" id="KW-0472">Membrane</keyword>
<dbReference type="InterPro" id="IPR021149">
    <property type="entry name" value="OligosaccharylTrfase_OST3/OST6"/>
</dbReference>
<evidence type="ECO:0000256" key="5">
    <source>
        <dbReference type="ARBA" id="ARBA00023136"/>
    </source>
</evidence>
<name>A0A0A8L1I7_9SACH</name>
<organism evidence="8 9">
    <name type="scientific">Kluyveromyces dobzhanskii CBS 2104</name>
    <dbReference type="NCBI Taxonomy" id="1427455"/>
    <lineage>
        <taxon>Eukaryota</taxon>
        <taxon>Fungi</taxon>
        <taxon>Dikarya</taxon>
        <taxon>Ascomycota</taxon>
        <taxon>Saccharomycotina</taxon>
        <taxon>Saccharomycetes</taxon>
        <taxon>Saccharomycetales</taxon>
        <taxon>Saccharomycetaceae</taxon>
        <taxon>Kluyveromyces</taxon>
    </lineage>
</organism>
<keyword evidence="4 6" id="KW-1133">Transmembrane helix</keyword>
<dbReference type="SUPFAM" id="SSF52833">
    <property type="entry name" value="Thioredoxin-like"/>
    <property type="match status" value="1"/>
</dbReference>
<feature type="transmembrane region" description="Helical" evidence="6">
    <location>
        <begin position="216"/>
        <end position="235"/>
    </location>
</feature>
<feature type="transmembrane region" description="Helical" evidence="6">
    <location>
        <begin position="263"/>
        <end position="287"/>
    </location>
</feature>
<dbReference type="AlphaFoldDB" id="A0A0A8L1I7"/>
<feature type="chain" id="PRO_5002055905" evidence="7">
    <location>
        <begin position="20"/>
        <end position="332"/>
    </location>
</feature>
<keyword evidence="7" id="KW-0732">Signal</keyword>
<feature type="transmembrane region" description="Helical" evidence="6">
    <location>
        <begin position="187"/>
        <end position="204"/>
    </location>
</feature>
<evidence type="ECO:0000256" key="7">
    <source>
        <dbReference type="SAM" id="SignalP"/>
    </source>
</evidence>
<proteinExistence type="inferred from homology"/>
<keyword evidence="3 6" id="KW-0812">Transmembrane</keyword>
<keyword evidence="9" id="KW-1185">Reference proteome</keyword>
<comment type="subcellular location">
    <subcellularLocation>
        <location evidence="1">Endoplasmic reticulum membrane</location>
        <topology evidence="1">Multi-pass membrane protein</topology>
    </subcellularLocation>
</comment>
<evidence type="ECO:0000313" key="8">
    <source>
        <dbReference type="EMBL" id="CDO92069.1"/>
    </source>
</evidence>
<evidence type="ECO:0000313" key="9">
    <source>
        <dbReference type="Proteomes" id="UP000031516"/>
    </source>
</evidence>
<dbReference type="GO" id="GO:0008250">
    <property type="term" value="C:oligosaccharyltransferase complex"/>
    <property type="evidence" value="ECO:0007669"/>
    <property type="project" value="TreeGrafter"/>
</dbReference>
<evidence type="ECO:0000256" key="6">
    <source>
        <dbReference type="SAM" id="Phobius"/>
    </source>
</evidence>
<evidence type="ECO:0000256" key="1">
    <source>
        <dbReference type="ARBA" id="ARBA00004477"/>
    </source>
</evidence>
<evidence type="ECO:0000256" key="4">
    <source>
        <dbReference type="ARBA" id="ARBA00022989"/>
    </source>
</evidence>
<sequence>MRVWLFAFFLELLCCITNASTLTVEEVSKFRDQDGIIIVKDDNYELLGKGLREFYSVVFITSDKPNGEGQACDLCAEFEPNMRSVSNSILQQLPKDQSDRVFFFKIDLADNPVFVKEFQVSKIPFCLVYPPQPELTADGQDFAWKHSPFYQYVIRKENMKQPIHFGDFLAKILNVFISIDQKFEYDTFAQAFFAFVIVFIFFKKKLLPLIENKPKFFIGVASIVIILISISGYHFTSIHHISFIAQNDKKEIMWFSGGSHYQFGIEVLTISMLYTVMGGLAVALYMIQFSKNLDRTKKGGLIIAIALTLLYISMYYLSIVRIKDPSYPYGFI</sequence>
<feature type="transmembrane region" description="Helical" evidence="6">
    <location>
        <begin position="299"/>
        <end position="319"/>
    </location>
</feature>
<dbReference type="Pfam" id="PF04756">
    <property type="entry name" value="OST3_OST6"/>
    <property type="match status" value="1"/>
</dbReference>
<evidence type="ECO:0000256" key="3">
    <source>
        <dbReference type="ARBA" id="ARBA00022692"/>
    </source>
</evidence>
<feature type="signal peptide" evidence="7">
    <location>
        <begin position="1"/>
        <end position="19"/>
    </location>
</feature>
<evidence type="ECO:0000256" key="2">
    <source>
        <dbReference type="ARBA" id="ARBA00009561"/>
    </source>
</evidence>
<protein>
    <submittedName>
        <fullName evidence="8">WGS project CCBQ000000000 data, contig 00105</fullName>
    </submittedName>
</protein>
<comment type="caution">
    <text evidence="8">The sequence shown here is derived from an EMBL/GenBank/DDBJ whole genome shotgun (WGS) entry which is preliminary data.</text>
</comment>
<dbReference type="OrthoDB" id="67566at2759"/>
<accession>A0A0A8L1I7</accession>
<gene>
    <name evidence="8" type="ORF">KLDO_g397</name>
</gene>
<dbReference type="Gene3D" id="3.40.30.10">
    <property type="entry name" value="Glutaredoxin"/>
    <property type="match status" value="1"/>
</dbReference>
<comment type="similarity">
    <text evidence="2">Belongs to the OST3/OST6 family.</text>
</comment>
<dbReference type="Proteomes" id="UP000031516">
    <property type="component" value="Unassembled WGS sequence"/>
</dbReference>
<dbReference type="PANTHER" id="PTHR12692">
    <property type="entry name" value="DOLICHYL-DIPHOSPHOOLIGOSACCHARIDE--PROTEIN GLYCOSYLTRANSFERASE-RELATED"/>
    <property type="match status" value="1"/>
</dbReference>
<dbReference type="EMBL" id="CCBQ010000011">
    <property type="protein sequence ID" value="CDO92069.1"/>
    <property type="molecule type" value="Genomic_DNA"/>
</dbReference>
<dbReference type="GO" id="GO:0018279">
    <property type="term" value="P:protein N-linked glycosylation via asparagine"/>
    <property type="evidence" value="ECO:0007669"/>
    <property type="project" value="TreeGrafter"/>
</dbReference>
<dbReference type="PANTHER" id="PTHR12692:SF3">
    <property type="entry name" value="DOLICHYL-DIPHOSPHOOLIGOSACCHARIDE--PROTEIN GLYCOSYLTRANSFERASE SUBUNIT OST6"/>
    <property type="match status" value="1"/>
</dbReference>